<feature type="non-terminal residue" evidence="13">
    <location>
        <position position="359"/>
    </location>
</feature>
<dbReference type="InterPro" id="IPR026610">
    <property type="entry name" value="Hen1"/>
</dbReference>
<protein>
    <recommendedName>
        <fullName evidence="3">Small RNA 2'-O-methyltransferase</fullName>
        <ecNumber evidence="11">2.1.1.386</ecNumber>
    </recommendedName>
</protein>
<dbReference type="GO" id="GO:0001510">
    <property type="term" value="P:RNA methylation"/>
    <property type="evidence" value="ECO:0007669"/>
    <property type="project" value="InterPro"/>
</dbReference>
<dbReference type="GO" id="GO:0005634">
    <property type="term" value="C:nucleus"/>
    <property type="evidence" value="ECO:0007669"/>
    <property type="project" value="TreeGrafter"/>
</dbReference>
<comment type="similarity">
    <text evidence="2">Belongs to the methyltransferase superfamily. HEN1 family.</text>
</comment>
<dbReference type="GO" id="GO:0005737">
    <property type="term" value="C:cytoplasm"/>
    <property type="evidence" value="ECO:0007669"/>
    <property type="project" value="TreeGrafter"/>
</dbReference>
<dbReference type="EC" id="2.1.1.386" evidence="11"/>
<evidence type="ECO:0000256" key="7">
    <source>
        <dbReference type="ARBA" id="ARBA00022723"/>
    </source>
</evidence>
<evidence type="ECO:0000256" key="10">
    <source>
        <dbReference type="ARBA" id="ARBA00023158"/>
    </source>
</evidence>
<keyword evidence="4 13" id="KW-0489">Methyltransferase</keyword>
<dbReference type="GO" id="GO:0030422">
    <property type="term" value="P:siRNA processing"/>
    <property type="evidence" value="ECO:0007669"/>
    <property type="project" value="TreeGrafter"/>
</dbReference>
<evidence type="ECO:0000256" key="8">
    <source>
        <dbReference type="ARBA" id="ARBA00022842"/>
    </source>
</evidence>
<dbReference type="Gene3D" id="3.40.50.150">
    <property type="entry name" value="Vaccinia Virus protein VP39"/>
    <property type="match status" value="1"/>
</dbReference>
<dbReference type="InterPro" id="IPR029063">
    <property type="entry name" value="SAM-dependent_MTases_sf"/>
</dbReference>
<sequence length="359" mass="42292">MYNSENQLVFSPLLYTQRYIAALNCIMHEKFKKRIKSILEFGCSEMKFFTYLKNGINDRDLMVKLVDIDRTTLITYMTNVQPLISERIRRRAWNLEVEVWRGDIAKQNPNFTNVDAVVALELIEHVFPDVLEEIPFNIFGVIAPKIAVFSTPNCEYNQLFKFEPGRVFRHDDHKFEWNREQFADWCENITQRFPNYSVQIEQIGYPPNDDQIETIGGCSQMGIFVRKDFVESLKFDAPEAETTDINNENEPKTNIPCEGYELMQSISYPVFKDTRDHQQKVFDEANYHINRLRWIDEDFYNNDTGQTEIPVQTVANACWETCDDKDTIFNAIKDKYLIENDVIILNNDEFESDEEEHES</sequence>
<evidence type="ECO:0000256" key="11">
    <source>
        <dbReference type="ARBA" id="ARBA00035025"/>
    </source>
</evidence>
<keyword evidence="7" id="KW-0479">Metal-binding</keyword>
<keyword evidence="10" id="KW-0943">RNA-mediated gene silencing</keyword>
<dbReference type="GO" id="GO:0046872">
    <property type="term" value="F:metal ion binding"/>
    <property type="evidence" value="ECO:0007669"/>
    <property type="project" value="UniProtKB-KW"/>
</dbReference>
<dbReference type="PANTHER" id="PTHR21404:SF3">
    <property type="entry name" value="SMALL RNA 2'-O-METHYLTRANSFERASE"/>
    <property type="match status" value="1"/>
</dbReference>
<dbReference type="EMBL" id="KU659993">
    <property type="protein sequence ID" value="AOG17791.1"/>
    <property type="molecule type" value="mRNA"/>
</dbReference>
<name>A0A1B3PDJ3_9DIPT</name>
<comment type="catalytic activity">
    <reaction evidence="12">
        <text>small RNA 3'-end nucleotide + S-adenosyl-L-methionine = small RNA 3'-end 2'-O-methylnucleotide + S-adenosyl-L-homocysteine + H(+)</text>
        <dbReference type="Rhea" id="RHEA:37887"/>
        <dbReference type="Rhea" id="RHEA-COMP:10415"/>
        <dbReference type="Rhea" id="RHEA-COMP:10416"/>
        <dbReference type="ChEBI" id="CHEBI:15378"/>
        <dbReference type="ChEBI" id="CHEBI:57856"/>
        <dbReference type="ChEBI" id="CHEBI:59789"/>
        <dbReference type="ChEBI" id="CHEBI:74896"/>
        <dbReference type="ChEBI" id="CHEBI:74898"/>
        <dbReference type="EC" id="2.1.1.386"/>
    </reaction>
</comment>
<evidence type="ECO:0000256" key="4">
    <source>
        <dbReference type="ARBA" id="ARBA00022603"/>
    </source>
</evidence>
<evidence type="ECO:0000313" key="13">
    <source>
        <dbReference type="EMBL" id="AOG17791.1"/>
    </source>
</evidence>
<gene>
    <name evidence="13" type="primary">RNA-MT11</name>
</gene>
<evidence type="ECO:0000256" key="5">
    <source>
        <dbReference type="ARBA" id="ARBA00022679"/>
    </source>
</evidence>
<evidence type="ECO:0000256" key="3">
    <source>
        <dbReference type="ARBA" id="ARBA00021330"/>
    </source>
</evidence>
<keyword evidence="8" id="KW-0460">Magnesium</keyword>
<dbReference type="GO" id="GO:0090486">
    <property type="term" value="F:small RNA 2'-O-methyltransferase activity"/>
    <property type="evidence" value="ECO:0007669"/>
    <property type="project" value="UniProtKB-EC"/>
</dbReference>
<dbReference type="PANTHER" id="PTHR21404">
    <property type="entry name" value="HEN1"/>
    <property type="match status" value="1"/>
</dbReference>
<keyword evidence="5 13" id="KW-0808">Transferase</keyword>
<organism evidence="13">
    <name type="scientific">Polypedilum nubifer</name>
    <dbReference type="NCBI Taxonomy" id="54969"/>
    <lineage>
        <taxon>Eukaryota</taxon>
        <taxon>Metazoa</taxon>
        <taxon>Ecdysozoa</taxon>
        <taxon>Arthropoda</taxon>
        <taxon>Hexapoda</taxon>
        <taxon>Insecta</taxon>
        <taxon>Pterygota</taxon>
        <taxon>Neoptera</taxon>
        <taxon>Endopterygota</taxon>
        <taxon>Diptera</taxon>
        <taxon>Nematocera</taxon>
        <taxon>Chironomoidea</taxon>
        <taxon>Chironomidae</taxon>
        <taxon>Chironominae</taxon>
        <taxon>Polypedilum</taxon>
        <taxon>Polypedilum</taxon>
    </lineage>
</organism>
<evidence type="ECO:0000256" key="1">
    <source>
        <dbReference type="ARBA" id="ARBA00001946"/>
    </source>
</evidence>
<keyword evidence="6" id="KW-0949">S-adenosyl-L-methionine</keyword>
<accession>A0A1B3PDJ3</accession>
<dbReference type="GO" id="GO:0003723">
    <property type="term" value="F:RNA binding"/>
    <property type="evidence" value="ECO:0007669"/>
    <property type="project" value="UniProtKB-KW"/>
</dbReference>
<dbReference type="SUPFAM" id="SSF53335">
    <property type="entry name" value="S-adenosyl-L-methionine-dependent methyltransferases"/>
    <property type="match status" value="1"/>
</dbReference>
<evidence type="ECO:0000256" key="12">
    <source>
        <dbReference type="ARBA" id="ARBA00048418"/>
    </source>
</evidence>
<proteinExistence type="evidence at transcript level"/>
<evidence type="ECO:0000256" key="9">
    <source>
        <dbReference type="ARBA" id="ARBA00022884"/>
    </source>
</evidence>
<evidence type="ECO:0000256" key="2">
    <source>
        <dbReference type="ARBA" id="ARBA00009026"/>
    </source>
</evidence>
<comment type="cofactor">
    <cofactor evidence="1">
        <name>Mg(2+)</name>
        <dbReference type="ChEBI" id="CHEBI:18420"/>
    </cofactor>
</comment>
<keyword evidence="9" id="KW-0694">RNA-binding</keyword>
<evidence type="ECO:0000256" key="6">
    <source>
        <dbReference type="ARBA" id="ARBA00022691"/>
    </source>
</evidence>
<dbReference type="AlphaFoldDB" id="A0A1B3PDJ3"/>
<dbReference type="GO" id="GO:0034587">
    <property type="term" value="P:piRNA processing"/>
    <property type="evidence" value="ECO:0007669"/>
    <property type="project" value="TreeGrafter"/>
</dbReference>
<reference evidence="13" key="1">
    <citation type="submission" date="2016-01" db="EMBL/GenBank/DDBJ databases">
        <title>Diversity of S-adenosylmethionine dependent methyltransferases of the cryptobiotic chironomid in relation to desiccation stress resistance.</title>
        <authorList>
            <person name="Deviatiiarov R."/>
            <person name="Gusev O."/>
            <person name="Aupov R."/>
            <person name="Cornette R."/>
            <person name="Kikawada T."/>
        </authorList>
    </citation>
    <scope>NUCLEOTIDE SEQUENCE</scope>
</reference>